<name>E3H2K0_ROTDC</name>
<dbReference type="EMBL" id="CP002280">
    <property type="protein sequence ID" value="ADP40269.1"/>
    <property type="molecule type" value="Genomic_DNA"/>
</dbReference>
<gene>
    <name evidence="1" type="ordered locus">HMPREF0733_10811</name>
</gene>
<proteinExistence type="predicted"/>
<evidence type="ECO:0000313" key="1">
    <source>
        <dbReference type="EMBL" id="ADP40269.1"/>
    </source>
</evidence>
<protein>
    <submittedName>
        <fullName evidence="1">Uncharacterized protein</fullName>
    </submittedName>
</protein>
<accession>E3H2K0</accession>
<dbReference type="AlphaFoldDB" id="E3H2K0"/>
<dbReference type="Proteomes" id="UP000000387">
    <property type="component" value="Chromosome"/>
</dbReference>
<dbReference type="HOGENOM" id="CLU_2755366_0_0_11"/>
<reference evidence="2" key="1">
    <citation type="submission" date="2010-10" db="EMBL/GenBank/DDBJ databases">
        <title>The complete genome of Rothia dentocariosa ATCC 17931.</title>
        <authorList>
            <person name="Muzny D."/>
            <person name="Qin X."/>
            <person name="Buhay C."/>
            <person name="Dugan-Rocha S."/>
            <person name="Ding Y."/>
            <person name="Chen G."/>
            <person name="Hawes A."/>
            <person name="Holder M."/>
            <person name="Jhangiani S."/>
            <person name="Johnson A."/>
            <person name="Khan Z."/>
            <person name="Li Z."/>
            <person name="Liu W."/>
            <person name="Liu X."/>
            <person name="Perez L."/>
            <person name="Shen H."/>
            <person name="Wang Q."/>
            <person name="Watt J."/>
            <person name="Xi L."/>
            <person name="Xin Y."/>
            <person name="Zhou J."/>
            <person name="Deng J."/>
            <person name="Jiang H."/>
            <person name="Liu Y."/>
            <person name="Qu J."/>
            <person name="Song X.-Z."/>
            <person name="Zhang L."/>
            <person name="Villasana D."/>
            <person name="Johnson A."/>
            <person name="Liu J."/>
            <person name="Liyanage D."/>
            <person name="Lorensuhewa L."/>
            <person name="Robinson T."/>
            <person name="Song A."/>
            <person name="Song B.-B."/>
            <person name="Dinh H."/>
            <person name="Thornton R."/>
            <person name="Coyle M."/>
            <person name="Francisco L."/>
            <person name="Jackson L."/>
            <person name="Javaid M."/>
            <person name="Korchina V."/>
            <person name="Kovar C."/>
            <person name="Mata R."/>
            <person name="Mathew T."/>
            <person name="Ngo R."/>
            <person name="Nguyen L."/>
            <person name="Nguyen N."/>
            <person name="Okwuonu G."/>
            <person name="Ongeri F."/>
            <person name="Pham C."/>
            <person name="Simmons D."/>
            <person name="Wilczek-Boney K."/>
            <person name="Hale W."/>
            <person name="Jakkamsetti A."/>
            <person name="Pham P."/>
            <person name="Ruth R."/>
            <person name="San Lucas F."/>
            <person name="Warren J."/>
            <person name="Zhang J."/>
            <person name="Zhao Z."/>
            <person name="Zhou C."/>
            <person name="Zhu D."/>
            <person name="Lee S."/>
            <person name="Bess C."/>
            <person name="Blankenburg K."/>
            <person name="Forbes L."/>
            <person name="Fu Q."/>
            <person name="Gubbala S."/>
            <person name="Hirani K."/>
            <person name="Jayaseelan J.C."/>
            <person name="Lara F."/>
            <person name="Munidasa M."/>
            <person name="Palculict T."/>
            <person name="Patil S."/>
            <person name="Pu L.-L."/>
            <person name="Saada N."/>
            <person name="Tang L."/>
            <person name="Weissenberger G."/>
            <person name="Zhu Y."/>
            <person name="Hemphill L."/>
            <person name="Shang Y."/>
            <person name="Youmans B."/>
            <person name="Ayvaz T."/>
            <person name="Ross M."/>
            <person name="Santibanez J."/>
            <person name="Aqrawi P."/>
            <person name="Gross S."/>
            <person name="Joshi V."/>
            <person name="Fowler G."/>
            <person name="Nazareth L."/>
            <person name="Reid J."/>
            <person name="Worley K."/>
            <person name="Petrosino J."/>
            <person name="Highlander S."/>
            <person name="Gibbs R."/>
        </authorList>
    </citation>
    <scope>NUCLEOTIDE SEQUENCE [LARGE SCALE GENOMIC DNA]</scope>
    <source>
        <strain evidence="2">ATCC 17931 / CDC X599 / XDIA</strain>
    </source>
</reference>
<evidence type="ECO:0000313" key="2">
    <source>
        <dbReference type="Proteomes" id="UP000000387"/>
    </source>
</evidence>
<sequence length="70" mass="8003">MIGNALKNERVQAVNENLELYFLIKNTIEKIEFSFLARVSYCTLFSQQGHEGRISPSSADLTKHVFSLVR</sequence>
<organism evidence="1 2">
    <name type="scientific">Rothia dentocariosa (strain ATCC 17931 / CDC X599 / XDIA)</name>
    <dbReference type="NCBI Taxonomy" id="762948"/>
    <lineage>
        <taxon>Bacteria</taxon>
        <taxon>Bacillati</taxon>
        <taxon>Actinomycetota</taxon>
        <taxon>Actinomycetes</taxon>
        <taxon>Micrococcales</taxon>
        <taxon>Micrococcaceae</taxon>
        <taxon>Rothia</taxon>
    </lineage>
</organism>
<dbReference type="KEGG" id="rdn:HMPREF0733_10811"/>